<keyword evidence="1" id="KW-1133">Transmembrane helix</keyword>
<dbReference type="EMBL" id="UOFH01000120">
    <property type="protein sequence ID" value="VAW60054.1"/>
    <property type="molecule type" value="Genomic_DNA"/>
</dbReference>
<dbReference type="AlphaFoldDB" id="A0A3B0XV55"/>
<gene>
    <name evidence="2" type="ORF">MNBD_GAMMA08-2871</name>
</gene>
<reference evidence="2" key="1">
    <citation type="submission" date="2018-06" db="EMBL/GenBank/DDBJ databases">
        <authorList>
            <person name="Zhirakovskaya E."/>
        </authorList>
    </citation>
    <scope>NUCLEOTIDE SEQUENCE</scope>
</reference>
<protein>
    <recommendedName>
        <fullName evidence="3">YtkA-like domain-containing protein</fullName>
    </recommendedName>
</protein>
<evidence type="ECO:0000313" key="2">
    <source>
        <dbReference type="EMBL" id="VAW60054.1"/>
    </source>
</evidence>
<name>A0A3B0XV55_9ZZZZ</name>
<proteinExistence type="predicted"/>
<organism evidence="2">
    <name type="scientific">hydrothermal vent metagenome</name>
    <dbReference type="NCBI Taxonomy" id="652676"/>
    <lineage>
        <taxon>unclassified sequences</taxon>
        <taxon>metagenomes</taxon>
        <taxon>ecological metagenomes</taxon>
    </lineage>
</organism>
<evidence type="ECO:0008006" key="3">
    <source>
        <dbReference type="Google" id="ProtNLM"/>
    </source>
</evidence>
<feature type="transmembrane region" description="Helical" evidence="1">
    <location>
        <begin position="165"/>
        <end position="185"/>
    </location>
</feature>
<evidence type="ECO:0000256" key="1">
    <source>
        <dbReference type="SAM" id="Phobius"/>
    </source>
</evidence>
<accession>A0A3B0XV55</accession>
<keyword evidence="1" id="KW-0472">Membrane</keyword>
<keyword evidence="1" id="KW-0812">Transmembrane</keyword>
<sequence>MKKNVLNSYKNKILHLIIFIFLSLIISTQVTAHHVLGRPAYSLNEDSNTPPSMQVETQIGDYYVTYMVFPAFPKPGENGRVNVYASRIDNGDTFQGEMTFSVRNDSWFEDKNEETIGTQQVYDGVFRQGFLFKDNGSYIITAKFTSGSEPYSIDFPLQIGESSSMGPVGVALAVIVFALITVNIVQRKRLMREKIRSNREEK</sequence>